<protein>
    <submittedName>
        <fullName evidence="8">NADH-quinone oxidoreductase subunit N</fullName>
    </submittedName>
</protein>
<dbReference type="GO" id="GO:0016020">
    <property type="term" value="C:membrane"/>
    <property type="evidence" value="ECO:0007669"/>
    <property type="project" value="UniProtKB-SubCell"/>
</dbReference>
<dbReference type="EMBL" id="VFMO01000001">
    <property type="protein sequence ID" value="TQJ13517.1"/>
    <property type="molecule type" value="Genomic_DNA"/>
</dbReference>
<comment type="subcellular location">
    <subcellularLocation>
        <location evidence="1">Endomembrane system</location>
        <topology evidence="1">Multi-pass membrane protein</topology>
    </subcellularLocation>
    <subcellularLocation>
        <location evidence="5">Membrane</location>
        <topology evidence="5">Multi-pass membrane protein</topology>
    </subcellularLocation>
</comment>
<dbReference type="Proteomes" id="UP000320806">
    <property type="component" value="Unassembled WGS sequence"/>
</dbReference>
<dbReference type="AlphaFoldDB" id="A0A542EDV6"/>
<feature type="transmembrane region" description="Helical" evidence="6">
    <location>
        <begin position="207"/>
        <end position="228"/>
    </location>
</feature>
<reference evidence="8 9" key="1">
    <citation type="submission" date="2019-06" db="EMBL/GenBank/DDBJ databases">
        <title>Sequencing the genomes of 1000 actinobacteria strains.</title>
        <authorList>
            <person name="Klenk H.-P."/>
        </authorList>
    </citation>
    <scope>NUCLEOTIDE SEQUENCE [LARGE SCALE GENOMIC DNA]</scope>
    <source>
        <strain evidence="8 9">DSM 19828</strain>
    </source>
</reference>
<dbReference type="OrthoDB" id="9811718at2"/>
<feature type="transmembrane region" description="Helical" evidence="6">
    <location>
        <begin position="415"/>
        <end position="436"/>
    </location>
</feature>
<feature type="transmembrane region" description="Helical" evidence="6">
    <location>
        <begin position="375"/>
        <end position="395"/>
    </location>
</feature>
<keyword evidence="3 6" id="KW-1133">Transmembrane helix</keyword>
<accession>A0A542EDV6</accession>
<evidence type="ECO:0000256" key="1">
    <source>
        <dbReference type="ARBA" id="ARBA00004127"/>
    </source>
</evidence>
<feature type="transmembrane region" description="Helical" evidence="6">
    <location>
        <begin position="83"/>
        <end position="103"/>
    </location>
</feature>
<feature type="transmembrane region" description="Helical" evidence="6">
    <location>
        <begin position="327"/>
        <end position="354"/>
    </location>
</feature>
<evidence type="ECO:0000256" key="6">
    <source>
        <dbReference type="SAM" id="Phobius"/>
    </source>
</evidence>
<feature type="transmembrane region" description="Helical" evidence="6">
    <location>
        <begin position="240"/>
        <end position="263"/>
    </location>
</feature>
<dbReference type="GO" id="GO:0012505">
    <property type="term" value="C:endomembrane system"/>
    <property type="evidence" value="ECO:0007669"/>
    <property type="project" value="UniProtKB-SubCell"/>
</dbReference>
<feature type="transmembrane region" description="Helical" evidence="6">
    <location>
        <begin position="6"/>
        <end position="26"/>
    </location>
</feature>
<evidence type="ECO:0000313" key="8">
    <source>
        <dbReference type="EMBL" id="TQJ13517.1"/>
    </source>
</evidence>
<evidence type="ECO:0000256" key="2">
    <source>
        <dbReference type="ARBA" id="ARBA00022692"/>
    </source>
</evidence>
<evidence type="ECO:0000256" key="5">
    <source>
        <dbReference type="RuleBase" id="RU000320"/>
    </source>
</evidence>
<comment type="caution">
    <text evidence="8">The sequence shown here is derived from an EMBL/GenBank/DDBJ whole genome shotgun (WGS) entry which is preliminary data.</text>
</comment>
<evidence type="ECO:0000259" key="7">
    <source>
        <dbReference type="Pfam" id="PF00361"/>
    </source>
</evidence>
<sequence>MNIHVYWLPLLPVIIPAVTAVLVLVIDAVVPRRRTVHFVVAALALAAATASTVPSLTRVFDDPATSLCQPEGNCFYVVDNVSAGLQAAALLSALVVTLLAAPIRIAKSHSVIQVSALLSVTAGATGVVAARDLPAWLVMLELATVPTIALVAVRARRTAVDGALNLLTTSLVSFAVTAMGVAMWFAATGSATFDADTVQVAIDNPDTRPMLAVALMLIVAGVGFKLSLVPFHAWTPEGYAGASVPMTALLATVSKIAALGALLVVARPIAAVGGAAMVALAVIAVLSMTLGNVMALRENDTLRFLAWSSVSQAGWIVLPLATSSSRAVHAAAAYVVIYAVATLGIFIALTAVAHQQGRSAVTAFDALRGLGRRQPWTGVLLSLGLLTLAGLPPAIGGVLAKVAVLHPVADERQWLLLVLAAINAMIGVAVYLRWVWQIFSSGGDTVDRGLRAHPLHLILLVAGVPALVVVNLAPQLLFWLVD</sequence>
<organism evidence="8 9">
    <name type="scientific">Yimella lutea</name>
    <dbReference type="NCBI Taxonomy" id="587872"/>
    <lineage>
        <taxon>Bacteria</taxon>
        <taxon>Bacillati</taxon>
        <taxon>Actinomycetota</taxon>
        <taxon>Actinomycetes</taxon>
        <taxon>Micrococcales</taxon>
        <taxon>Dermacoccaceae</taxon>
        <taxon>Yimella</taxon>
    </lineage>
</organism>
<feature type="transmembrane region" description="Helical" evidence="6">
    <location>
        <begin position="135"/>
        <end position="153"/>
    </location>
</feature>
<gene>
    <name evidence="8" type="ORF">FB459_0940</name>
</gene>
<feature type="transmembrane region" description="Helical" evidence="6">
    <location>
        <begin position="38"/>
        <end position="57"/>
    </location>
</feature>
<feature type="transmembrane region" description="Helical" evidence="6">
    <location>
        <begin position="110"/>
        <end position="129"/>
    </location>
</feature>
<keyword evidence="9" id="KW-1185">Reference proteome</keyword>
<feature type="transmembrane region" description="Helical" evidence="6">
    <location>
        <begin position="165"/>
        <end position="187"/>
    </location>
</feature>
<keyword evidence="4 6" id="KW-0472">Membrane</keyword>
<feature type="transmembrane region" description="Helical" evidence="6">
    <location>
        <begin position="302"/>
        <end position="321"/>
    </location>
</feature>
<feature type="domain" description="NADH:quinone oxidoreductase/Mrp antiporter transmembrane" evidence="7">
    <location>
        <begin position="130"/>
        <end position="426"/>
    </location>
</feature>
<feature type="transmembrane region" description="Helical" evidence="6">
    <location>
        <begin position="457"/>
        <end position="481"/>
    </location>
</feature>
<dbReference type="Pfam" id="PF00361">
    <property type="entry name" value="Proton_antipo_M"/>
    <property type="match status" value="1"/>
</dbReference>
<keyword evidence="2 5" id="KW-0812">Transmembrane</keyword>
<evidence type="ECO:0000256" key="4">
    <source>
        <dbReference type="ARBA" id="ARBA00023136"/>
    </source>
</evidence>
<dbReference type="PANTHER" id="PTHR22773">
    <property type="entry name" value="NADH DEHYDROGENASE"/>
    <property type="match status" value="1"/>
</dbReference>
<evidence type="ECO:0000313" key="9">
    <source>
        <dbReference type="Proteomes" id="UP000320806"/>
    </source>
</evidence>
<feature type="transmembrane region" description="Helical" evidence="6">
    <location>
        <begin position="269"/>
        <end position="290"/>
    </location>
</feature>
<name>A0A542EDV6_9MICO</name>
<proteinExistence type="predicted"/>
<evidence type="ECO:0000256" key="3">
    <source>
        <dbReference type="ARBA" id="ARBA00022989"/>
    </source>
</evidence>
<dbReference type="RefSeq" id="WP_141927604.1">
    <property type="nucleotide sequence ID" value="NZ_BAABCI010000030.1"/>
</dbReference>
<dbReference type="InterPro" id="IPR001750">
    <property type="entry name" value="ND/Mrp_TM"/>
</dbReference>